<dbReference type="GO" id="GO:0009272">
    <property type="term" value="P:fungal-type cell wall biogenesis"/>
    <property type="evidence" value="ECO:0007669"/>
    <property type="project" value="UniProtKB-ARBA"/>
</dbReference>
<proteinExistence type="predicted"/>
<keyword evidence="4" id="KW-0732">Signal</keyword>
<dbReference type="PROSITE" id="PS51677">
    <property type="entry name" value="NODB"/>
    <property type="match status" value="1"/>
</dbReference>
<dbReference type="STRING" id="109895.A0A507E572"/>
<accession>A0A507E572</accession>
<protein>
    <recommendedName>
        <fullName evidence="5">NodB homology domain-containing protein</fullName>
    </recommendedName>
</protein>
<evidence type="ECO:0000256" key="1">
    <source>
        <dbReference type="ARBA" id="ARBA00022723"/>
    </source>
</evidence>
<dbReference type="Proteomes" id="UP000318582">
    <property type="component" value="Unassembled WGS sequence"/>
</dbReference>
<dbReference type="Gene3D" id="3.20.20.370">
    <property type="entry name" value="Glycoside hydrolase/deacetylase"/>
    <property type="match status" value="1"/>
</dbReference>
<dbReference type="GO" id="GO:0016020">
    <property type="term" value="C:membrane"/>
    <property type="evidence" value="ECO:0007669"/>
    <property type="project" value="TreeGrafter"/>
</dbReference>
<dbReference type="GO" id="GO:0046872">
    <property type="term" value="F:metal ion binding"/>
    <property type="evidence" value="ECO:0007669"/>
    <property type="project" value="UniProtKB-KW"/>
</dbReference>
<dbReference type="Pfam" id="PF01522">
    <property type="entry name" value="Polysacc_deac_1"/>
    <property type="match status" value="1"/>
</dbReference>
<dbReference type="PANTHER" id="PTHR10587">
    <property type="entry name" value="GLYCOSYL TRANSFERASE-RELATED"/>
    <property type="match status" value="1"/>
</dbReference>
<keyword evidence="1" id="KW-0479">Metal-binding</keyword>
<feature type="signal peptide" evidence="4">
    <location>
        <begin position="1"/>
        <end position="21"/>
    </location>
</feature>
<evidence type="ECO:0000259" key="5">
    <source>
        <dbReference type="PROSITE" id="PS51677"/>
    </source>
</evidence>
<feature type="region of interest" description="Disordered" evidence="3">
    <location>
        <begin position="350"/>
        <end position="387"/>
    </location>
</feature>
<feature type="domain" description="NodB homology" evidence="5">
    <location>
        <begin position="119"/>
        <end position="310"/>
    </location>
</feature>
<name>A0A507E572_9FUNG</name>
<evidence type="ECO:0000313" key="6">
    <source>
        <dbReference type="EMBL" id="TPX58425.1"/>
    </source>
</evidence>
<dbReference type="SUPFAM" id="SSF88713">
    <property type="entry name" value="Glycoside hydrolase/deacetylase"/>
    <property type="match status" value="1"/>
</dbReference>
<dbReference type="InterPro" id="IPR002509">
    <property type="entry name" value="NODB_dom"/>
</dbReference>
<reference evidence="6 7" key="1">
    <citation type="journal article" date="2019" name="Sci. Rep.">
        <title>Comparative genomics of chytrid fungi reveal insights into the obligate biotrophic and pathogenic lifestyle of Synchytrium endobioticum.</title>
        <authorList>
            <person name="van de Vossenberg B.T.L.H."/>
            <person name="Warris S."/>
            <person name="Nguyen H.D.T."/>
            <person name="van Gent-Pelzer M.P.E."/>
            <person name="Joly D.L."/>
            <person name="van de Geest H.C."/>
            <person name="Bonants P.J.M."/>
            <person name="Smith D.S."/>
            <person name="Levesque C.A."/>
            <person name="van der Lee T.A.J."/>
        </authorList>
    </citation>
    <scope>NUCLEOTIDE SEQUENCE [LARGE SCALE GENOMIC DNA]</scope>
    <source>
        <strain evidence="6 7">CBS 809.83</strain>
    </source>
</reference>
<evidence type="ECO:0000256" key="3">
    <source>
        <dbReference type="SAM" id="MobiDB-lite"/>
    </source>
</evidence>
<keyword evidence="2" id="KW-0378">Hydrolase</keyword>
<dbReference type="InterPro" id="IPR011330">
    <property type="entry name" value="Glyco_hydro/deAcase_b/a-brl"/>
</dbReference>
<comment type="caution">
    <text evidence="6">The sequence shown here is derived from an EMBL/GenBank/DDBJ whole genome shotgun (WGS) entry which is preliminary data.</text>
</comment>
<dbReference type="GO" id="GO:0005975">
    <property type="term" value="P:carbohydrate metabolic process"/>
    <property type="evidence" value="ECO:0007669"/>
    <property type="project" value="InterPro"/>
</dbReference>
<dbReference type="EMBL" id="QEAQ01000036">
    <property type="protein sequence ID" value="TPX58425.1"/>
    <property type="molecule type" value="Genomic_DNA"/>
</dbReference>
<sequence>MIPTFIATTLLMAASIKAVHAALTMPPPIPTTWPANDQTQMITGALLTAPLVADALAHVQATVPAALLNIPPSTFISGSTVTYTASAAANCYWPAGQCTRNAAVAGSYEADIVTCPAANVWGVTYDDGPTNNAAHVADTQAIRTVLDSMNAKATFFVCGTSAQSNPAQVLASYNAGHQIASHTWTHHPLTSLSNAQVVAELKYTEAAIYQITGKVPTHFRPPYGDIDDRIRAIASALGYRNVLWVPSRDTQDASVAPSAAGSASALATVRTWFVAQPGFISLQHDISTFTSQLAVDILNAIKATPNFPLTLQSVAQCMNVPAYYGDAGTTGSTSRAVPTSTATSATVVGTSTARATTTPAGEAATARPAGTTTTTLTKPASTAKPTDIPIESSGQSLYSYVSSLVVAAIVALGLPLV</sequence>
<dbReference type="AlphaFoldDB" id="A0A507E572"/>
<feature type="chain" id="PRO_5021320866" description="NodB homology domain-containing protein" evidence="4">
    <location>
        <begin position="22"/>
        <end position="417"/>
    </location>
</feature>
<dbReference type="GO" id="GO:0004099">
    <property type="term" value="F:chitin deacetylase activity"/>
    <property type="evidence" value="ECO:0007669"/>
    <property type="project" value="UniProtKB-ARBA"/>
</dbReference>
<organism evidence="6 7">
    <name type="scientific">Powellomyces hirtus</name>
    <dbReference type="NCBI Taxonomy" id="109895"/>
    <lineage>
        <taxon>Eukaryota</taxon>
        <taxon>Fungi</taxon>
        <taxon>Fungi incertae sedis</taxon>
        <taxon>Chytridiomycota</taxon>
        <taxon>Chytridiomycota incertae sedis</taxon>
        <taxon>Chytridiomycetes</taxon>
        <taxon>Spizellomycetales</taxon>
        <taxon>Powellomycetaceae</taxon>
        <taxon>Powellomyces</taxon>
    </lineage>
</organism>
<dbReference type="InterPro" id="IPR050248">
    <property type="entry name" value="Polysacc_deacetylase_ArnD"/>
</dbReference>
<gene>
    <name evidence="6" type="ORF">PhCBS80983_g03110</name>
</gene>
<dbReference type="PANTHER" id="PTHR10587:SF133">
    <property type="entry name" value="CHITIN DEACETYLASE 1-RELATED"/>
    <property type="match status" value="1"/>
</dbReference>
<evidence type="ECO:0000256" key="4">
    <source>
        <dbReference type="SAM" id="SignalP"/>
    </source>
</evidence>
<evidence type="ECO:0000313" key="7">
    <source>
        <dbReference type="Proteomes" id="UP000318582"/>
    </source>
</evidence>
<evidence type="ECO:0000256" key="2">
    <source>
        <dbReference type="ARBA" id="ARBA00022801"/>
    </source>
</evidence>
<keyword evidence="7" id="KW-1185">Reference proteome</keyword>